<dbReference type="AlphaFoldDB" id="A0AB34QDA8"/>
<keyword evidence="1" id="KW-1133">Transmembrane helix</keyword>
<dbReference type="GeneID" id="58003040"/>
<comment type="caution">
    <text evidence="3">The sequence shown here is derived from an EMBL/GenBank/DDBJ whole genome shotgun (WGS) entry which is preliminary data.</text>
</comment>
<feature type="transmembrane region" description="Helical" evidence="1">
    <location>
        <begin position="58"/>
        <end position="79"/>
    </location>
</feature>
<evidence type="ECO:0000256" key="2">
    <source>
        <dbReference type="SAM" id="SignalP"/>
    </source>
</evidence>
<evidence type="ECO:0000313" key="4">
    <source>
        <dbReference type="Proteomes" id="UP000031180"/>
    </source>
</evidence>
<gene>
    <name evidence="3" type="ORF">RN20_22060</name>
</gene>
<keyword evidence="1" id="KW-0812">Transmembrane</keyword>
<feature type="signal peptide" evidence="2">
    <location>
        <begin position="1"/>
        <end position="39"/>
    </location>
</feature>
<accession>A0AB34QDA8</accession>
<sequence length="88" mass="8534">MNKNMSTVVTKAKAAVSNAKTAAIVGSTALMAMPGFAFASGGGGGGGDFDGGAIVAKVVTYTAVGVTILAAFALGRWTLRALGLIGGK</sequence>
<dbReference type="Proteomes" id="UP000031180">
    <property type="component" value="Unassembled WGS sequence"/>
</dbReference>
<reference evidence="4" key="1">
    <citation type="submission" date="2015-04" db="EMBL/GenBank/DDBJ databases">
        <title>Genome sequencing of pathogens of bean.</title>
        <authorList>
            <person name="Harrison J.W."/>
            <person name="Aritua V."/>
            <person name="Sapp M."/>
            <person name="Smith J."/>
            <person name="Studholme D.J."/>
        </authorList>
    </citation>
    <scope>NUCLEOTIDE SEQUENCE [LARGE SCALE GENOMIC DNA]</scope>
    <source>
        <strain evidence="4">NCPPB 1138</strain>
    </source>
</reference>
<dbReference type="KEGG" id="xph:XppCFBP6546_02485"/>
<dbReference type="RefSeq" id="WP_039584212.1">
    <property type="nucleotide sequence ID" value="NZ_CP012057.1"/>
</dbReference>
<dbReference type="EMBL" id="JWTI02000019">
    <property type="protein sequence ID" value="KHS33328.1"/>
    <property type="molecule type" value="Genomic_DNA"/>
</dbReference>
<organism evidence="3 4">
    <name type="scientific">Xanthomonas campestris pv. phaseoli</name>
    <dbReference type="NCBI Taxonomy" id="317013"/>
    <lineage>
        <taxon>Bacteria</taxon>
        <taxon>Pseudomonadati</taxon>
        <taxon>Pseudomonadota</taxon>
        <taxon>Gammaproteobacteria</taxon>
        <taxon>Lysobacterales</taxon>
        <taxon>Lysobacteraceae</taxon>
        <taxon>Xanthomonas</taxon>
    </lineage>
</organism>
<protein>
    <submittedName>
        <fullName evidence="3">Uncharacterized protein</fullName>
    </submittedName>
</protein>
<feature type="chain" id="PRO_5044316430" evidence="2">
    <location>
        <begin position="40"/>
        <end position="88"/>
    </location>
</feature>
<evidence type="ECO:0000313" key="3">
    <source>
        <dbReference type="EMBL" id="KHS33328.1"/>
    </source>
</evidence>
<keyword evidence="1" id="KW-0472">Membrane</keyword>
<evidence type="ECO:0000256" key="1">
    <source>
        <dbReference type="SAM" id="Phobius"/>
    </source>
</evidence>
<proteinExistence type="predicted"/>
<keyword evidence="2" id="KW-0732">Signal</keyword>
<name>A0AB34QDA8_XANCH</name>